<organism evidence="1 2">
    <name type="scientific">Colletotrichum truncatum</name>
    <name type="common">Anthracnose fungus</name>
    <name type="synonym">Colletotrichum capsici</name>
    <dbReference type="NCBI Taxonomy" id="5467"/>
    <lineage>
        <taxon>Eukaryota</taxon>
        <taxon>Fungi</taxon>
        <taxon>Dikarya</taxon>
        <taxon>Ascomycota</taxon>
        <taxon>Pezizomycotina</taxon>
        <taxon>Sordariomycetes</taxon>
        <taxon>Hypocreomycetidae</taxon>
        <taxon>Glomerellales</taxon>
        <taxon>Glomerellaceae</taxon>
        <taxon>Colletotrichum</taxon>
        <taxon>Colletotrichum truncatum species complex</taxon>
    </lineage>
</organism>
<accession>A0ACC3YF56</accession>
<protein>
    <submittedName>
        <fullName evidence="1">Uncharacterized protein</fullName>
    </submittedName>
</protein>
<keyword evidence="2" id="KW-1185">Reference proteome</keyword>
<dbReference type="EMBL" id="VUJX02000011">
    <property type="protein sequence ID" value="KAL0930479.1"/>
    <property type="molecule type" value="Genomic_DNA"/>
</dbReference>
<dbReference type="Proteomes" id="UP000805649">
    <property type="component" value="Unassembled WGS sequence"/>
</dbReference>
<proteinExistence type="predicted"/>
<evidence type="ECO:0000313" key="2">
    <source>
        <dbReference type="Proteomes" id="UP000805649"/>
    </source>
</evidence>
<sequence length="130" mass="14458">MSNSFFARFSDPRYKSKAHIGQIIMIVLVMALAIGKIATRPSYIPMNRLDLVGISMSGKTILVLAYQHLTEHKPRFQRWGSPLAYAIINTLEVVMWCAVPVVTLWGLSMVCIGISCTIGWFIVLASVIMA</sequence>
<name>A0ACC3YF56_COLTU</name>
<comment type="caution">
    <text evidence="1">The sequence shown here is derived from an EMBL/GenBank/DDBJ whole genome shotgun (WGS) entry which is preliminary data.</text>
</comment>
<gene>
    <name evidence="1" type="ORF">CTRU02_214554</name>
</gene>
<reference evidence="1 2" key="1">
    <citation type="journal article" date="2020" name="Phytopathology">
        <title>Genome Sequence Resources of Colletotrichum truncatum, C. plurivorum, C. musicola, and C. sojae: Four Species Pathogenic to Soybean (Glycine max).</title>
        <authorList>
            <person name="Rogerio F."/>
            <person name="Boufleur T.R."/>
            <person name="Ciampi-Guillardi M."/>
            <person name="Sukno S.A."/>
            <person name="Thon M.R."/>
            <person name="Massola Junior N.S."/>
            <person name="Baroncelli R."/>
        </authorList>
    </citation>
    <scope>NUCLEOTIDE SEQUENCE [LARGE SCALE GENOMIC DNA]</scope>
    <source>
        <strain evidence="1 2">CMES1059</strain>
    </source>
</reference>
<evidence type="ECO:0000313" key="1">
    <source>
        <dbReference type="EMBL" id="KAL0930479.1"/>
    </source>
</evidence>